<gene>
    <name evidence="1" type="ORF">SAMN06264365_12943</name>
</gene>
<protein>
    <submittedName>
        <fullName evidence="1">DUF218 domain-containing protein</fullName>
    </submittedName>
</protein>
<organism evidence="1 2">
    <name type="scientific">Actinoplanes regularis</name>
    <dbReference type="NCBI Taxonomy" id="52697"/>
    <lineage>
        <taxon>Bacteria</taxon>
        <taxon>Bacillati</taxon>
        <taxon>Actinomycetota</taxon>
        <taxon>Actinomycetes</taxon>
        <taxon>Micromonosporales</taxon>
        <taxon>Micromonosporaceae</taxon>
        <taxon>Actinoplanes</taxon>
    </lineage>
</organism>
<accession>A0A239IJ08</accession>
<name>A0A239IJ08_9ACTN</name>
<dbReference type="AlphaFoldDB" id="A0A239IJ08"/>
<proteinExistence type="predicted"/>
<dbReference type="EMBL" id="FZNR01000029">
    <property type="protein sequence ID" value="SNS93509.1"/>
    <property type="molecule type" value="Genomic_DNA"/>
</dbReference>
<dbReference type="RefSeq" id="WP_373872015.1">
    <property type="nucleotide sequence ID" value="NZ_BOMU01000112.1"/>
</dbReference>
<evidence type="ECO:0000313" key="2">
    <source>
        <dbReference type="Proteomes" id="UP000198415"/>
    </source>
</evidence>
<sequence>MKFDIATPRILGTEELVGLPPDRLLDVVTSVTTILSLPHSAAGRVEALAIPVGQGEEWRLTEAIQRWETNPRLRHLLVANGNPAEQTYVDVTLDYLRGLGLRRVDGVLVQRETAPNTGLQAAWIVRQIREYGIGSLAVTVSAYHLPRVFLTVLRELDRNGIRIPLIPVPVAVAPDVPVPETGATSYDLIPGETKRILAYLDKGWVATPNDLRRYLNWLWNNHQALLQDQSAG</sequence>
<evidence type="ECO:0000313" key="1">
    <source>
        <dbReference type="EMBL" id="SNS93509.1"/>
    </source>
</evidence>
<dbReference type="Proteomes" id="UP000198415">
    <property type="component" value="Unassembled WGS sequence"/>
</dbReference>
<keyword evidence="2" id="KW-1185">Reference proteome</keyword>
<reference evidence="1 2" key="1">
    <citation type="submission" date="2017-06" db="EMBL/GenBank/DDBJ databases">
        <authorList>
            <person name="Kim H.J."/>
            <person name="Triplett B.A."/>
        </authorList>
    </citation>
    <scope>NUCLEOTIDE SEQUENCE [LARGE SCALE GENOMIC DNA]</scope>
    <source>
        <strain evidence="1 2">DSM 43151</strain>
    </source>
</reference>